<accession>A0A9P4TCV0</accession>
<evidence type="ECO:0000313" key="4">
    <source>
        <dbReference type="Proteomes" id="UP000801428"/>
    </source>
</evidence>
<dbReference type="Pfam" id="PF12273">
    <property type="entry name" value="RCR"/>
    <property type="match status" value="1"/>
</dbReference>
<keyword evidence="2" id="KW-0812">Transmembrane</keyword>
<keyword evidence="4" id="KW-1185">Reference proteome</keyword>
<evidence type="ECO:0000256" key="1">
    <source>
        <dbReference type="SAM" id="MobiDB-lite"/>
    </source>
</evidence>
<dbReference type="EMBL" id="SWKU01000013">
    <property type="protein sequence ID" value="KAF3001429.1"/>
    <property type="molecule type" value="Genomic_DNA"/>
</dbReference>
<keyword evidence="2" id="KW-0472">Membrane</keyword>
<proteinExistence type="predicted"/>
<organism evidence="3 4">
    <name type="scientific">Curvularia kusanoi</name>
    <name type="common">Cochliobolus kusanoi</name>
    <dbReference type="NCBI Taxonomy" id="90978"/>
    <lineage>
        <taxon>Eukaryota</taxon>
        <taxon>Fungi</taxon>
        <taxon>Dikarya</taxon>
        <taxon>Ascomycota</taxon>
        <taxon>Pezizomycotina</taxon>
        <taxon>Dothideomycetes</taxon>
        <taxon>Pleosporomycetidae</taxon>
        <taxon>Pleosporales</taxon>
        <taxon>Pleosporineae</taxon>
        <taxon>Pleosporaceae</taxon>
        <taxon>Curvularia</taxon>
    </lineage>
</organism>
<protein>
    <submittedName>
        <fullName evidence="3">Uncharacterized protein</fullName>
    </submittedName>
</protein>
<feature type="compositionally biased region" description="Low complexity" evidence="1">
    <location>
        <begin position="108"/>
        <end position="145"/>
    </location>
</feature>
<name>A0A9P4TCV0_CURKU</name>
<keyword evidence="2" id="KW-1133">Transmembrane helix</keyword>
<dbReference type="AlphaFoldDB" id="A0A9P4TCV0"/>
<feature type="transmembrane region" description="Helical" evidence="2">
    <location>
        <begin position="6"/>
        <end position="26"/>
    </location>
</feature>
<feature type="compositionally biased region" description="Low complexity" evidence="1">
    <location>
        <begin position="70"/>
        <end position="79"/>
    </location>
</feature>
<gene>
    <name evidence="3" type="ORF">E8E13_007826</name>
</gene>
<sequence>MIIKWAILGGLFLIFMLWFIGGFIHAKRRLKAGKPLLGYHRFLVSYQDRKRYGQTPQNHFTFYATQNPYQQRPPYQQRQDGSWPEPPPMYNGTDAPPQYFAPPGATKMNPNQGGPGQGMEMPQYGMPPNGVPQGPQQSGVVGSGNANADVELGGQALPPRPPQKAKAVLKGFTERFRK</sequence>
<evidence type="ECO:0000313" key="3">
    <source>
        <dbReference type="EMBL" id="KAF3001429.1"/>
    </source>
</evidence>
<dbReference type="Proteomes" id="UP000801428">
    <property type="component" value="Unassembled WGS sequence"/>
</dbReference>
<dbReference type="OrthoDB" id="5400539at2759"/>
<feature type="region of interest" description="Disordered" evidence="1">
    <location>
        <begin position="70"/>
        <end position="178"/>
    </location>
</feature>
<reference evidence="3" key="1">
    <citation type="submission" date="2019-04" db="EMBL/GenBank/DDBJ databases">
        <title>Sequencing of skin fungus with MAO and IRED activity.</title>
        <authorList>
            <person name="Marsaioli A.J."/>
            <person name="Bonatto J.M.C."/>
            <person name="Reis Junior O."/>
        </authorList>
    </citation>
    <scope>NUCLEOTIDE SEQUENCE</scope>
    <source>
        <strain evidence="3">30M1</strain>
    </source>
</reference>
<evidence type="ECO:0000256" key="2">
    <source>
        <dbReference type="SAM" id="Phobius"/>
    </source>
</evidence>
<comment type="caution">
    <text evidence="3">The sequence shown here is derived from an EMBL/GenBank/DDBJ whole genome shotgun (WGS) entry which is preliminary data.</text>
</comment>
<dbReference type="InterPro" id="IPR020999">
    <property type="entry name" value="Chitin_synth_reg_RCR"/>
</dbReference>